<proteinExistence type="predicted"/>
<evidence type="ECO:0000313" key="2">
    <source>
        <dbReference type="Proteomes" id="UP001140234"/>
    </source>
</evidence>
<sequence length="705" mass="76460">SAAEIGDIARARTLLRSVVQTNPKHAPGWIAAARLEEVAKKMGRARALIAEACEHCAQSEDVWLEAARLNPRDAARAVLASAARHLPRSVRVWTAAADLEAGAGDAQAQRRILRRALEFVPTSVVLWKAAVALEPPDDARILLAHAVELVPLSTELWLALARLETYANAQKVLNRARRAVPASHEIWIAAARLEEDQQRQPDQEPPPPGAEARVARIMAKAVTSLANSGAALGREAWFEQARQCEADGYGATCRAIVQAAGSVGFDSDDAAADRCDAWVAEAEAFLPAGVETARAVMALALDAQPVRVDLWRAAADVERAHGAPADLERLLKRAVQYCPQAEVLWLMAAKEKWARQADVPGARVILEEAFAANPASEAIVLAAVKLESETGQHARALALLERARSTRFGDAAAGSAAATGTPRVWMKSAALLRQLGRTAEALQLATQGAAHFPAFPKLWLVKAQLEDAGEARQTLSRALKQCPREPVLWAAAAELERQAAGGATSARARAILERARVYIPRDPALWLAAVRLEAHESIDAARALLARALQECPRAGALWAEAVLLEPRAQRKAKSVDAMRSTDARDPHVTIVVARLFWSERRTDKARAWFDRAAQADPDFGDAWAWWLRFERDQRQLARIAAPDDGDGDAAADARIAAIEDACAKAAPCHGEYWPHIAKDPANARLPVRDVLRKVAEFLATTRQF</sequence>
<feature type="non-terminal residue" evidence="1">
    <location>
        <position position="1"/>
    </location>
</feature>
<dbReference type="EMBL" id="JANBUJ010000110">
    <property type="protein sequence ID" value="KAJ2774328.1"/>
    <property type="molecule type" value="Genomic_DNA"/>
</dbReference>
<gene>
    <name evidence="1" type="primary">PRPF6</name>
    <name evidence="1" type="ORF">IWQ57_000877</name>
</gene>
<dbReference type="Proteomes" id="UP001140234">
    <property type="component" value="Unassembled WGS sequence"/>
</dbReference>
<evidence type="ECO:0000313" key="1">
    <source>
        <dbReference type="EMBL" id="KAJ2774328.1"/>
    </source>
</evidence>
<accession>A0ACC1K6J1</accession>
<keyword evidence="2" id="KW-1185">Reference proteome</keyword>
<comment type="caution">
    <text evidence="1">The sequence shown here is derived from an EMBL/GenBank/DDBJ whole genome shotgun (WGS) entry which is preliminary data.</text>
</comment>
<name>A0ACC1K6J1_9FUNG</name>
<organism evidence="1 2">
    <name type="scientific">Coemansia nantahalensis</name>
    <dbReference type="NCBI Taxonomy" id="2789366"/>
    <lineage>
        <taxon>Eukaryota</taxon>
        <taxon>Fungi</taxon>
        <taxon>Fungi incertae sedis</taxon>
        <taxon>Zoopagomycota</taxon>
        <taxon>Kickxellomycotina</taxon>
        <taxon>Kickxellomycetes</taxon>
        <taxon>Kickxellales</taxon>
        <taxon>Kickxellaceae</taxon>
        <taxon>Coemansia</taxon>
    </lineage>
</organism>
<reference evidence="1" key="1">
    <citation type="submission" date="2022-07" db="EMBL/GenBank/DDBJ databases">
        <title>Phylogenomic reconstructions and comparative analyses of Kickxellomycotina fungi.</title>
        <authorList>
            <person name="Reynolds N.K."/>
            <person name="Stajich J.E."/>
            <person name="Barry K."/>
            <person name="Grigoriev I.V."/>
            <person name="Crous P."/>
            <person name="Smith M.E."/>
        </authorList>
    </citation>
    <scope>NUCLEOTIDE SEQUENCE</scope>
    <source>
        <strain evidence="1">CBS 109366</strain>
    </source>
</reference>
<protein>
    <submittedName>
        <fullName evidence="1">Pre-mRNA-processing factor 6</fullName>
    </submittedName>
</protein>